<evidence type="ECO:0000256" key="1">
    <source>
        <dbReference type="ARBA" id="ARBA00004141"/>
    </source>
</evidence>
<feature type="transmembrane region" description="Helical" evidence="7">
    <location>
        <begin position="265"/>
        <end position="282"/>
    </location>
</feature>
<keyword evidence="3 7" id="KW-0812">Transmembrane</keyword>
<feature type="transmembrane region" description="Helical" evidence="7">
    <location>
        <begin position="75"/>
        <end position="95"/>
    </location>
</feature>
<keyword evidence="6 7" id="KW-0472">Membrane</keyword>
<feature type="domain" description="Peptidase S54 rhomboid" evidence="8">
    <location>
        <begin position="116"/>
        <end position="251"/>
    </location>
</feature>
<evidence type="ECO:0000259" key="8">
    <source>
        <dbReference type="Pfam" id="PF01694"/>
    </source>
</evidence>
<feature type="transmembrane region" description="Helical" evidence="7">
    <location>
        <begin position="214"/>
        <end position="232"/>
    </location>
</feature>
<dbReference type="PANTHER" id="PTHR43731">
    <property type="entry name" value="RHOMBOID PROTEASE"/>
    <property type="match status" value="1"/>
</dbReference>
<accession>A0A5K7YPK1</accession>
<dbReference type="RefSeq" id="WP_155316467.1">
    <property type="nucleotide sequence ID" value="NZ_AP021874.1"/>
</dbReference>
<protein>
    <submittedName>
        <fullName evidence="9">Rhomboid family intramembrane serine protease</fullName>
    </submittedName>
</protein>
<name>A0A5K7YPK1_9BACT</name>
<keyword evidence="5 7" id="KW-1133">Transmembrane helix</keyword>
<dbReference type="PANTHER" id="PTHR43731:SF14">
    <property type="entry name" value="PRESENILIN-ASSOCIATED RHOMBOID-LIKE PROTEIN, MITOCHONDRIAL"/>
    <property type="match status" value="1"/>
</dbReference>
<organism evidence="9 10">
    <name type="scientific">Desulfosarcina alkanivorans</name>
    <dbReference type="NCBI Taxonomy" id="571177"/>
    <lineage>
        <taxon>Bacteria</taxon>
        <taxon>Pseudomonadati</taxon>
        <taxon>Thermodesulfobacteriota</taxon>
        <taxon>Desulfobacteria</taxon>
        <taxon>Desulfobacterales</taxon>
        <taxon>Desulfosarcinaceae</taxon>
        <taxon>Desulfosarcina</taxon>
    </lineage>
</organism>
<keyword evidence="4" id="KW-0378">Hydrolase</keyword>
<dbReference type="GO" id="GO:0004252">
    <property type="term" value="F:serine-type endopeptidase activity"/>
    <property type="evidence" value="ECO:0007669"/>
    <property type="project" value="InterPro"/>
</dbReference>
<dbReference type="Proteomes" id="UP000427906">
    <property type="component" value="Chromosome"/>
</dbReference>
<evidence type="ECO:0000313" key="10">
    <source>
        <dbReference type="Proteomes" id="UP000427906"/>
    </source>
</evidence>
<proteinExistence type="inferred from homology"/>
<evidence type="ECO:0000256" key="3">
    <source>
        <dbReference type="ARBA" id="ARBA00022692"/>
    </source>
</evidence>
<dbReference type="Gene3D" id="1.20.1540.10">
    <property type="entry name" value="Rhomboid-like"/>
    <property type="match status" value="1"/>
</dbReference>
<comment type="similarity">
    <text evidence="2">Belongs to the peptidase S54 family.</text>
</comment>
<dbReference type="Pfam" id="PF01694">
    <property type="entry name" value="Rhomboid"/>
    <property type="match status" value="1"/>
</dbReference>
<comment type="subcellular location">
    <subcellularLocation>
        <location evidence="1">Membrane</location>
        <topology evidence="1">Multi-pass membrane protein</topology>
    </subcellularLocation>
</comment>
<evidence type="ECO:0000256" key="5">
    <source>
        <dbReference type="ARBA" id="ARBA00022989"/>
    </source>
</evidence>
<dbReference type="GO" id="GO:0006508">
    <property type="term" value="P:proteolysis"/>
    <property type="evidence" value="ECO:0007669"/>
    <property type="project" value="UniProtKB-KW"/>
</dbReference>
<dbReference type="SUPFAM" id="SSF144091">
    <property type="entry name" value="Rhomboid-like"/>
    <property type="match status" value="1"/>
</dbReference>
<keyword evidence="10" id="KW-1185">Reference proteome</keyword>
<dbReference type="InterPro" id="IPR022764">
    <property type="entry name" value="Peptidase_S54_rhomboid_dom"/>
</dbReference>
<gene>
    <name evidence="9" type="ORF">DSCA_22240</name>
</gene>
<dbReference type="InterPro" id="IPR050925">
    <property type="entry name" value="Rhomboid_protease_S54"/>
</dbReference>
<dbReference type="OrthoDB" id="9813074at2"/>
<reference evidence="9 10" key="1">
    <citation type="submission" date="2019-11" db="EMBL/GenBank/DDBJ databases">
        <title>Comparative genomics of hydrocarbon-degrading Desulfosarcina strains.</title>
        <authorList>
            <person name="Watanabe M."/>
            <person name="Kojima H."/>
            <person name="Fukui M."/>
        </authorList>
    </citation>
    <scope>NUCLEOTIDE SEQUENCE [LARGE SCALE GENOMIC DNA]</scope>
    <source>
        <strain evidence="9 10">PL12</strain>
    </source>
</reference>
<sequence length="287" mass="29683">MVPIFNHLSREQAKTFSLVLNSSGIGNRVVGTDDGFRIEVPEPYTEAARNAIGQYQAENPEVASETPADGGQPTFNLSGIVVAILLLCVHLSVFASAAPRDYVTVFGASAHRIMAGELYRCATALLLHADAAHIAGNMVAMVLFGGAVCAVTGSGVGWLMIAACGISGNLLNAFAYGSGHLSVGASTGVFGAVGILCSLQAVNAARSGRGWKRTILVFGAGAALLAFLGASARSDLGAHLFGFLSGAVMGGAYRLWMTQPLEKRWQILCATIAAAGLVLSWVRGATR</sequence>
<dbReference type="AlphaFoldDB" id="A0A5K7YPK1"/>
<evidence type="ECO:0000256" key="7">
    <source>
        <dbReference type="SAM" id="Phobius"/>
    </source>
</evidence>
<evidence type="ECO:0000256" key="2">
    <source>
        <dbReference type="ARBA" id="ARBA00009045"/>
    </source>
</evidence>
<keyword evidence="9" id="KW-0645">Protease</keyword>
<feature type="transmembrane region" description="Helical" evidence="7">
    <location>
        <begin position="181"/>
        <end position="202"/>
    </location>
</feature>
<feature type="transmembrane region" description="Helical" evidence="7">
    <location>
        <begin position="238"/>
        <end position="256"/>
    </location>
</feature>
<dbReference type="InterPro" id="IPR035952">
    <property type="entry name" value="Rhomboid-like_sf"/>
</dbReference>
<evidence type="ECO:0000313" key="9">
    <source>
        <dbReference type="EMBL" id="BBO68294.1"/>
    </source>
</evidence>
<dbReference type="GO" id="GO:0016020">
    <property type="term" value="C:membrane"/>
    <property type="evidence" value="ECO:0007669"/>
    <property type="project" value="UniProtKB-SubCell"/>
</dbReference>
<evidence type="ECO:0000256" key="6">
    <source>
        <dbReference type="ARBA" id="ARBA00023136"/>
    </source>
</evidence>
<dbReference type="EMBL" id="AP021874">
    <property type="protein sequence ID" value="BBO68294.1"/>
    <property type="molecule type" value="Genomic_DNA"/>
</dbReference>
<feature type="transmembrane region" description="Helical" evidence="7">
    <location>
        <begin position="138"/>
        <end position="161"/>
    </location>
</feature>
<evidence type="ECO:0000256" key="4">
    <source>
        <dbReference type="ARBA" id="ARBA00022801"/>
    </source>
</evidence>
<dbReference type="KEGG" id="dalk:DSCA_22240"/>